<name>A0A5Y3MNX7_SALER</name>
<comment type="caution">
    <text evidence="1">The sequence shown here is derived from an EMBL/GenBank/DDBJ whole genome shotgun (WGS) entry which is preliminary data.</text>
</comment>
<sequence>MSDVKRYEIIYEHCSMYGEFIVEINPHNCFFSHLMRLYEFCTDGEKKFSLPNADDFSLADKEDFQLKLVTLTLKALAQKTFELMINNRWGLRDLIHYIEDNGCYLGRSAGIEIIEVPLIELCAYRVQVNEASPHEAD</sequence>
<dbReference type="Proteomes" id="UP000839598">
    <property type="component" value="Unassembled WGS sequence"/>
</dbReference>
<organism evidence="1 2">
    <name type="scientific">Salmonella enterica subsp. salamae</name>
    <dbReference type="NCBI Taxonomy" id="59202"/>
    <lineage>
        <taxon>Bacteria</taxon>
        <taxon>Pseudomonadati</taxon>
        <taxon>Pseudomonadota</taxon>
        <taxon>Gammaproteobacteria</taxon>
        <taxon>Enterobacterales</taxon>
        <taxon>Enterobacteriaceae</taxon>
        <taxon>Salmonella</taxon>
    </lineage>
</organism>
<proteinExistence type="predicted"/>
<accession>A0A5Y3MNX7</accession>
<evidence type="ECO:0000313" key="2">
    <source>
        <dbReference type="Proteomes" id="UP000839598"/>
    </source>
</evidence>
<evidence type="ECO:0000313" key="1">
    <source>
        <dbReference type="EMBL" id="ECI4008036.1"/>
    </source>
</evidence>
<reference evidence="1 2" key="1">
    <citation type="submission" date="2018-06" db="EMBL/GenBank/DDBJ databases">
        <authorList>
            <person name="Ashton P.M."/>
            <person name="Dallman T."/>
            <person name="Nair S."/>
            <person name="De Pinna E."/>
            <person name="Peters T."/>
            <person name="Grant K."/>
        </authorList>
    </citation>
    <scope>NUCLEOTIDE SEQUENCE [LARGE SCALE GENOMIC DNA]</scope>
    <source>
        <strain evidence="1 2">275803</strain>
    </source>
</reference>
<dbReference type="AlphaFoldDB" id="A0A5Y3MNX7"/>
<gene>
    <name evidence="1" type="ORF">DN310_01450</name>
</gene>
<dbReference type="EMBL" id="AAIVAV010000001">
    <property type="protein sequence ID" value="ECI4008036.1"/>
    <property type="molecule type" value="Genomic_DNA"/>
</dbReference>
<protein>
    <submittedName>
        <fullName evidence="1">Uncharacterized protein</fullName>
    </submittedName>
</protein>